<dbReference type="AlphaFoldDB" id="A0A0E0DYV7"/>
<dbReference type="InterPro" id="IPR013785">
    <property type="entry name" value="Aldolase_TIM"/>
</dbReference>
<evidence type="ECO:0000256" key="3">
    <source>
        <dbReference type="ARBA" id="ARBA00022516"/>
    </source>
</evidence>
<evidence type="ECO:0000256" key="9">
    <source>
        <dbReference type="ARBA" id="ARBA00023002"/>
    </source>
</evidence>
<evidence type="ECO:0000259" key="12">
    <source>
        <dbReference type="Pfam" id="PF00724"/>
    </source>
</evidence>
<evidence type="ECO:0000256" key="10">
    <source>
        <dbReference type="ARBA" id="ARBA00023098"/>
    </source>
</evidence>
<evidence type="ECO:0000256" key="4">
    <source>
        <dbReference type="ARBA" id="ARBA00022630"/>
    </source>
</evidence>
<reference evidence="13" key="2">
    <citation type="submission" date="2018-05" db="EMBL/GenBank/DDBJ databases">
        <title>OmerRS3 (Oryza meridionalis Reference Sequence Version 3).</title>
        <authorList>
            <person name="Zhang J."/>
            <person name="Kudrna D."/>
            <person name="Lee S."/>
            <person name="Talag J."/>
            <person name="Welchert J."/>
            <person name="Wing R.A."/>
        </authorList>
    </citation>
    <scope>NUCLEOTIDE SEQUENCE [LARGE SCALE GENOMIC DNA]</scope>
    <source>
        <strain evidence="13">cv. OR44</strain>
    </source>
</reference>
<dbReference type="GO" id="GO:0016491">
    <property type="term" value="F:oxidoreductase activity"/>
    <property type="evidence" value="ECO:0007669"/>
    <property type="project" value="UniProtKB-KW"/>
</dbReference>
<keyword evidence="10" id="KW-0443">Lipid metabolism</keyword>
<reference evidence="13" key="1">
    <citation type="submission" date="2015-04" db="UniProtKB">
        <authorList>
            <consortium name="EnsemblPlants"/>
        </authorList>
    </citation>
    <scope>IDENTIFICATION</scope>
</reference>
<dbReference type="Gene3D" id="3.20.20.70">
    <property type="entry name" value="Aldolase class I"/>
    <property type="match status" value="2"/>
</dbReference>
<dbReference type="FunFam" id="3.20.20.70:FF:000073">
    <property type="entry name" value="12-oxophytodienoate reductase 3"/>
    <property type="match status" value="2"/>
</dbReference>
<dbReference type="PANTHER" id="PTHR22893">
    <property type="entry name" value="NADH OXIDOREDUCTASE-RELATED"/>
    <property type="match status" value="1"/>
</dbReference>
<dbReference type="InterPro" id="IPR001155">
    <property type="entry name" value="OxRdtase_FMN_N"/>
</dbReference>
<keyword evidence="9" id="KW-0560">Oxidoreductase</keyword>
<evidence type="ECO:0000256" key="2">
    <source>
        <dbReference type="ARBA" id="ARBA00005979"/>
    </source>
</evidence>
<keyword evidence="3" id="KW-0444">Lipid biosynthesis</keyword>
<keyword evidence="14" id="KW-1185">Reference proteome</keyword>
<keyword evidence="11" id="KW-0275">Fatty acid biosynthesis</keyword>
<proteinExistence type="inferred from homology"/>
<keyword evidence="6" id="KW-0925">Oxylipin biosynthesis</keyword>
<keyword evidence="5" id="KW-0288">FMN</keyword>
<dbReference type="HOGENOM" id="CLU_017603_0_0_1"/>
<evidence type="ECO:0000313" key="13">
    <source>
        <dbReference type="EnsemblPlants" id="OMERI06G08520.1"/>
    </source>
</evidence>
<protein>
    <recommendedName>
        <fullName evidence="12">NADH:flavin oxidoreductase/NADH oxidase N-terminal domain-containing protein</fullName>
    </recommendedName>
</protein>
<dbReference type="SUPFAM" id="SSF51395">
    <property type="entry name" value="FMN-linked oxidoreductases"/>
    <property type="match status" value="2"/>
</dbReference>
<sequence>MVNQAAMPLLTPYKQAGGKIDLSHRVVLSPMTRCRSYGNVPQPHAALYYTQRATSGGLLITEATGVSDTAQGYPETPGVWTQEHVEAWKPIVDAVHRKGALFICQLWHVGRVSTNDYQPNGQAPISSSDIQITPDGSGIVYSKPRRLRVDEIPQIVDDFRLAARNAIEAGFDGVEIHGANGYLLEQFMKDSSNDRTDEYGGSLENRCRFAIEVTDAVVGEIGAHRVGIRLSPFLDFMDCVDSDPEALGSYMVEQLNKHEGFLYCHMVEPRMAIVDGRRQIQHGLLPFRKAFKGTFIAAGGYDREEGNKVIENGYTDLVSFGRLFLANPDLPKRFELDAPLNKYDRNTFYTQDPIVGYTDYPFLDEDQNNSLDHRIAFVSFPSPIDTYIIQAEQSPINRDKMVQHHQAAANDDHQAIPLLTPYKQAGRPGSKLDLSHRVLLAPMTRCRSYGNVPQPHAALYYTQRATRGGLLITEATGVSATAQGYPETPGVWTREHVEAWKPIVDAVHRKGALFICQLWHVGRAITPDGSGMVYSKPRRLRTDEIPQIVDDFRLAARNAVEAGFDGVEIHGANGYLLEQFMKDSSNDRTDEYGGSLENRCRFAVEVIDAVVGEIGAHRVGIRLSPFLDYMDCVDSDPEALGSYMVEQLNKHEGFLYCHMVEPRMAIVDGRRQIQHGLLPFRKQFNGTFIAAGGYDREEGNKAVADGYANLVAYGRLFLANPDLHKRFELDAPMNNYDRNTFYTQDPVVGYTDYPFLDEHHHDDDDSNAPSA</sequence>
<keyword evidence="7" id="KW-0276">Fatty acid metabolism</keyword>
<comment type="similarity">
    <text evidence="2">Belongs to the NADH:flavin oxidoreductase/NADH oxidase family.</text>
</comment>
<dbReference type="InterPro" id="IPR045247">
    <property type="entry name" value="Oye-like"/>
</dbReference>
<feature type="domain" description="NADH:flavin oxidoreductase/NADH oxidase N-terminal" evidence="12">
    <location>
        <begin position="18"/>
        <end position="339"/>
    </location>
</feature>
<evidence type="ECO:0000256" key="11">
    <source>
        <dbReference type="ARBA" id="ARBA00023160"/>
    </source>
</evidence>
<evidence type="ECO:0000313" key="14">
    <source>
        <dbReference type="Proteomes" id="UP000008021"/>
    </source>
</evidence>
<name>A0A0E0DYV7_9ORYZ</name>
<keyword evidence="8" id="KW-0521">NADP</keyword>
<dbReference type="Gramene" id="OMERI06G08520.1">
    <property type="protein sequence ID" value="OMERI06G08520.1"/>
    <property type="gene ID" value="OMERI06G08520"/>
</dbReference>
<evidence type="ECO:0000256" key="8">
    <source>
        <dbReference type="ARBA" id="ARBA00022857"/>
    </source>
</evidence>
<evidence type="ECO:0000256" key="6">
    <source>
        <dbReference type="ARBA" id="ARBA00022767"/>
    </source>
</evidence>
<dbReference type="GO" id="GO:0009695">
    <property type="term" value="P:jasmonic acid biosynthetic process"/>
    <property type="evidence" value="ECO:0007669"/>
    <property type="project" value="TreeGrafter"/>
</dbReference>
<dbReference type="eggNOG" id="KOG0134">
    <property type="taxonomic scope" value="Eukaryota"/>
</dbReference>
<dbReference type="GO" id="GO:0010181">
    <property type="term" value="F:FMN binding"/>
    <property type="evidence" value="ECO:0007669"/>
    <property type="project" value="InterPro"/>
</dbReference>
<dbReference type="GO" id="GO:0031408">
    <property type="term" value="P:oxylipin biosynthetic process"/>
    <property type="evidence" value="ECO:0007669"/>
    <property type="project" value="UniProtKB-KW"/>
</dbReference>
<keyword evidence="4" id="KW-0285">Flavoprotein</keyword>
<evidence type="ECO:0000256" key="5">
    <source>
        <dbReference type="ARBA" id="ARBA00022643"/>
    </source>
</evidence>
<accession>A0A0E0DYV7</accession>
<evidence type="ECO:0000256" key="1">
    <source>
        <dbReference type="ARBA" id="ARBA00001917"/>
    </source>
</evidence>
<dbReference type="CDD" id="cd02933">
    <property type="entry name" value="OYE_like_FMN"/>
    <property type="match status" value="2"/>
</dbReference>
<organism evidence="13">
    <name type="scientific">Oryza meridionalis</name>
    <dbReference type="NCBI Taxonomy" id="40149"/>
    <lineage>
        <taxon>Eukaryota</taxon>
        <taxon>Viridiplantae</taxon>
        <taxon>Streptophyta</taxon>
        <taxon>Embryophyta</taxon>
        <taxon>Tracheophyta</taxon>
        <taxon>Spermatophyta</taxon>
        <taxon>Magnoliopsida</taxon>
        <taxon>Liliopsida</taxon>
        <taxon>Poales</taxon>
        <taxon>Poaceae</taxon>
        <taxon>BOP clade</taxon>
        <taxon>Oryzoideae</taxon>
        <taxon>Oryzeae</taxon>
        <taxon>Oryzinae</taxon>
        <taxon>Oryza</taxon>
    </lineage>
</organism>
<dbReference type="EnsemblPlants" id="OMERI06G08520.1">
    <property type="protein sequence ID" value="OMERI06G08520.1"/>
    <property type="gene ID" value="OMERI06G08520"/>
</dbReference>
<evidence type="ECO:0000256" key="7">
    <source>
        <dbReference type="ARBA" id="ARBA00022832"/>
    </source>
</evidence>
<dbReference type="PANTHER" id="PTHR22893:SF44">
    <property type="entry name" value="12-OXOPHYTODIENOATE REDUCTASE 1"/>
    <property type="match status" value="1"/>
</dbReference>
<dbReference type="Pfam" id="PF00724">
    <property type="entry name" value="Oxidored_FMN"/>
    <property type="match status" value="2"/>
</dbReference>
<dbReference type="Proteomes" id="UP000008021">
    <property type="component" value="Chromosome 6"/>
</dbReference>
<feature type="domain" description="NADH:flavin oxidoreductase/NADH oxidase N-terminal" evidence="12">
    <location>
        <begin position="432"/>
        <end position="729"/>
    </location>
</feature>
<comment type="cofactor">
    <cofactor evidence="1">
        <name>FMN</name>
        <dbReference type="ChEBI" id="CHEBI:58210"/>
    </cofactor>
</comment>
<dbReference type="STRING" id="40149.A0A0E0DYV7"/>